<dbReference type="PROSITE" id="PS51186">
    <property type="entry name" value="GNAT"/>
    <property type="match status" value="1"/>
</dbReference>
<dbReference type="InterPro" id="IPR000182">
    <property type="entry name" value="GNAT_dom"/>
</dbReference>
<evidence type="ECO:0000313" key="4">
    <source>
        <dbReference type="Proteomes" id="UP001235712"/>
    </source>
</evidence>
<dbReference type="EMBL" id="JAUSQZ010000001">
    <property type="protein sequence ID" value="MDP9830391.1"/>
    <property type="molecule type" value="Genomic_DNA"/>
</dbReference>
<dbReference type="Proteomes" id="UP001235712">
    <property type="component" value="Unassembled WGS sequence"/>
</dbReference>
<dbReference type="InterPro" id="IPR051531">
    <property type="entry name" value="N-acetyltransferase"/>
</dbReference>
<feature type="domain" description="N-acetyltransferase" evidence="2">
    <location>
        <begin position="37"/>
        <end position="199"/>
    </location>
</feature>
<evidence type="ECO:0000256" key="1">
    <source>
        <dbReference type="SAM" id="MobiDB-lite"/>
    </source>
</evidence>
<reference evidence="3 4" key="1">
    <citation type="submission" date="2023-07" db="EMBL/GenBank/DDBJ databases">
        <title>Sequencing the genomes of 1000 actinobacteria strains.</title>
        <authorList>
            <person name="Klenk H.-P."/>
        </authorList>
    </citation>
    <scope>NUCLEOTIDE SEQUENCE [LARGE SCALE GENOMIC DNA]</scope>
    <source>
        <strain evidence="3 4">DSM 44388</strain>
    </source>
</reference>
<protein>
    <submittedName>
        <fullName evidence="3">RimJ/RimL family protein N-acetyltransferase</fullName>
    </submittedName>
</protein>
<feature type="compositionally biased region" description="Basic and acidic residues" evidence="1">
    <location>
        <begin position="1"/>
        <end position="10"/>
    </location>
</feature>
<keyword evidence="4" id="KW-1185">Reference proteome</keyword>
<gene>
    <name evidence="3" type="ORF">J2S57_006140</name>
</gene>
<feature type="region of interest" description="Disordered" evidence="1">
    <location>
        <begin position="1"/>
        <end position="28"/>
    </location>
</feature>
<evidence type="ECO:0000313" key="3">
    <source>
        <dbReference type="EMBL" id="MDP9830391.1"/>
    </source>
</evidence>
<dbReference type="RefSeq" id="WP_307249463.1">
    <property type="nucleotide sequence ID" value="NZ_JAUSQZ010000001.1"/>
</dbReference>
<dbReference type="SUPFAM" id="SSF55729">
    <property type="entry name" value="Acyl-CoA N-acyltransferases (Nat)"/>
    <property type="match status" value="1"/>
</dbReference>
<dbReference type="PANTHER" id="PTHR43792">
    <property type="entry name" value="GNAT FAMILY, PUTATIVE (AFU_ORTHOLOGUE AFUA_3G00765)-RELATED-RELATED"/>
    <property type="match status" value="1"/>
</dbReference>
<comment type="caution">
    <text evidence="3">The sequence shown here is derived from an EMBL/GenBank/DDBJ whole genome shotgun (WGS) entry which is preliminary data.</text>
</comment>
<accession>A0ABT9PCF8</accession>
<sequence>MRARVLDRSDGPPALPRDGYGWGSRSPEERTITTARVTVRRFAPGDLDDFLTYQSDPVVRAHLPGEPMSAGAAAGFLARQADLDERQTDAWHAFAVHHPGDDRVIGDVGVWLAADRPGTGDIGFQFAPAYHGQGYAREAMQQFLPYLFETLDLGEVTAGCDSVNRASWGLMRRLGMELMTDDGTVRRYRLRAGTWRDQP</sequence>
<dbReference type="Gene3D" id="3.40.630.30">
    <property type="match status" value="1"/>
</dbReference>
<organism evidence="3 4">
    <name type="scientific">Kineosporia succinea</name>
    <dbReference type="NCBI Taxonomy" id="84632"/>
    <lineage>
        <taxon>Bacteria</taxon>
        <taxon>Bacillati</taxon>
        <taxon>Actinomycetota</taxon>
        <taxon>Actinomycetes</taxon>
        <taxon>Kineosporiales</taxon>
        <taxon>Kineosporiaceae</taxon>
        <taxon>Kineosporia</taxon>
    </lineage>
</organism>
<proteinExistence type="predicted"/>
<evidence type="ECO:0000259" key="2">
    <source>
        <dbReference type="PROSITE" id="PS51186"/>
    </source>
</evidence>
<dbReference type="InterPro" id="IPR016181">
    <property type="entry name" value="Acyl_CoA_acyltransferase"/>
</dbReference>
<dbReference type="Pfam" id="PF13302">
    <property type="entry name" value="Acetyltransf_3"/>
    <property type="match status" value="1"/>
</dbReference>
<name>A0ABT9PCF8_9ACTN</name>